<feature type="chain" id="PRO_5041689242" evidence="4">
    <location>
        <begin position="25"/>
        <end position="194"/>
    </location>
</feature>
<evidence type="ECO:0000313" key="5">
    <source>
        <dbReference type="Proteomes" id="UP000050795"/>
    </source>
</evidence>
<dbReference type="Proteomes" id="UP000050795">
    <property type="component" value="Unassembled WGS sequence"/>
</dbReference>
<reference evidence="6" key="2">
    <citation type="submission" date="2023-11" db="UniProtKB">
        <authorList>
            <consortium name="WormBaseParasite"/>
        </authorList>
    </citation>
    <scope>IDENTIFICATION</scope>
</reference>
<dbReference type="GO" id="GO:0005576">
    <property type="term" value="C:extracellular region"/>
    <property type="evidence" value="ECO:0007669"/>
    <property type="project" value="UniProtKB-SubCell"/>
</dbReference>
<keyword evidence="2" id="KW-0964">Secreted</keyword>
<dbReference type="WBParaSite" id="TREG1_96480.2">
    <property type="protein sequence ID" value="TREG1_96480.2"/>
    <property type="gene ID" value="TREG1_96480"/>
</dbReference>
<evidence type="ECO:0000256" key="2">
    <source>
        <dbReference type="ARBA" id="ARBA00022525"/>
    </source>
</evidence>
<proteinExistence type="predicted"/>
<dbReference type="InterPro" id="IPR004153">
    <property type="entry name" value="CXCXC_repeat"/>
</dbReference>
<dbReference type="Pfam" id="PF03128">
    <property type="entry name" value="CXCXC"/>
    <property type="match status" value="1"/>
</dbReference>
<evidence type="ECO:0000256" key="4">
    <source>
        <dbReference type="SAM" id="SignalP"/>
    </source>
</evidence>
<comment type="subcellular location">
    <subcellularLocation>
        <location evidence="1">Secreted</location>
    </subcellularLocation>
</comment>
<keyword evidence="5" id="KW-1185">Reference proteome</keyword>
<organism evidence="5 6">
    <name type="scientific">Trichobilharzia regenti</name>
    <name type="common">Nasal bird schistosome</name>
    <dbReference type="NCBI Taxonomy" id="157069"/>
    <lineage>
        <taxon>Eukaryota</taxon>
        <taxon>Metazoa</taxon>
        <taxon>Spiralia</taxon>
        <taxon>Lophotrochozoa</taxon>
        <taxon>Platyhelminthes</taxon>
        <taxon>Trematoda</taxon>
        <taxon>Digenea</taxon>
        <taxon>Strigeidida</taxon>
        <taxon>Schistosomatoidea</taxon>
        <taxon>Schistosomatidae</taxon>
        <taxon>Trichobilharzia</taxon>
    </lineage>
</organism>
<evidence type="ECO:0000313" key="6">
    <source>
        <dbReference type="WBParaSite" id="TREG1_96480.2"/>
    </source>
</evidence>
<keyword evidence="3 4" id="KW-0732">Signal</keyword>
<evidence type="ECO:0000256" key="3">
    <source>
        <dbReference type="ARBA" id="ARBA00022729"/>
    </source>
</evidence>
<feature type="signal peptide" evidence="4">
    <location>
        <begin position="1"/>
        <end position="24"/>
    </location>
</feature>
<evidence type="ECO:0000256" key="1">
    <source>
        <dbReference type="ARBA" id="ARBA00004613"/>
    </source>
</evidence>
<reference evidence="5" key="1">
    <citation type="submission" date="2022-06" db="EMBL/GenBank/DDBJ databases">
        <authorList>
            <person name="Berger JAMES D."/>
            <person name="Berger JAMES D."/>
        </authorList>
    </citation>
    <scope>NUCLEOTIDE SEQUENCE [LARGE SCALE GENOMIC DNA]</scope>
</reference>
<name>A0AA85KL98_TRIRE</name>
<sequence>MNMKLQVVLCSVFLVFVLPNFSVAYDPAEGEKFKAYLVTAIDTFKILDQKAEVLKERIRSVYKISDDGDISKCQEITQLATIPDEELYEGMSENNNDVHRLTDKVFDIYINADAPQNMRQAYLMMGSYPSAALIPLEDYRTTCLLGGFPKPQKLNYDTCQCFAAALKAIDKVQGFHKLFFRTMSGYLPHCKLSI</sequence>
<protein>
    <submittedName>
        <fullName evidence="6">Uncharacterized protein</fullName>
    </submittedName>
</protein>
<dbReference type="AlphaFoldDB" id="A0AA85KL98"/>
<accession>A0AA85KL98</accession>